<keyword evidence="1" id="KW-0694">RNA-binding</keyword>
<sequence length="727" mass="75443">MEGTARSWAPPTAVNAGLPAAVPPAALSGSFNGRVGHANLVEHREALHPHAYPVAPAPHSAAVTGADRLFCAVALVVWSGDHVQTIERMCQSHSLTCKVGGFESLPHAYVVVVEGFRASVLSVLRSCLSSEVPLDFLIPSIVASLLQQCSHAALVESVTKASLLFSQQNLRDSRVGTPRTTLSIRGDKRAKMEACQSLVCLLPPTTPTASETQTNRDREYAMSLALSRQAAAHETSDEGPHAPHHTHMPAYPPTHIPSASPSLSRSGERTDNTRASSSSYSSVTMSNGNRNVSYSSHHAAYSQSSPIHGGGGGGDPSDTPPYDSPHIPKSLPPQRLPGTVGGRGGGGGPLGDHPHYPHPPPQYSHPHAASSSSPSGSSGWDNRRERERERDREYPPAAAAAAFAFRSSPHIPSTAASRTVGGYSVRPLSGRGSESSPAAGGRGQEERERESKHTHSVLVPAHRRPRLSGNNGGCLRDLGEFSGATFCFGDGSDDRGFKEVLVSAGDLASCDLGVKVLRNKLSTWDALETNGPVKKQVAIPDELVSMLIGAGGKKVAELQLLSGAVVSVGDPSTRFERDIPIPEGNPVGRAEDGGPLPGGDTDGLSLRLHPNEEAEAAGDGYGFPPVNPPASASGSGSASASTAGSGDRGDEGSVASEGRAGGGSAAGEGPRDCTAASASASAAVRVRRQRVLFRLLSLIGTETATAEALSLVEDKIARLSPGSQILK</sequence>
<reference evidence="4" key="1">
    <citation type="submission" date="2014-11" db="EMBL/GenBank/DDBJ databases">
        <authorList>
            <person name="Otto D Thomas"/>
            <person name="Naeem Raeece"/>
        </authorList>
    </citation>
    <scope>NUCLEOTIDE SEQUENCE</scope>
</reference>
<dbReference type="SUPFAM" id="SSF54791">
    <property type="entry name" value="Eukaryotic type KH-domain (KH-domain type I)"/>
    <property type="match status" value="1"/>
</dbReference>
<feature type="domain" description="K Homology" evidence="3">
    <location>
        <begin position="451"/>
        <end position="522"/>
    </location>
</feature>
<organism evidence="4">
    <name type="scientific">Chromera velia CCMP2878</name>
    <dbReference type="NCBI Taxonomy" id="1169474"/>
    <lineage>
        <taxon>Eukaryota</taxon>
        <taxon>Sar</taxon>
        <taxon>Alveolata</taxon>
        <taxon>Colpodellida</taxon>
        <taxon>Chromeraceae</taxon>
        <taxon>Chromera</taxon>
    </lineage>
</organism>
<dbReference type="EMBL" id="CDMZ01000140">
    <property type="protein sequence ID" value="CEM07709.1"/>
    <property type="molecule type" value="Genomic_DNA"/>
</dbReference>
<feature type="region of interest" description="Disordered" evidence="2">
    <location>
        <begin position="411"/>
        <end position="470"/>
    </location>
</feature>
<feature type="region of interest" description="Disordered" evidence="2">
    <location>
        <begin position="571"/>
        <end position="673"/>
    </location>
</feature>
<dbReference type="GO" id="GO:0003723">
    <property type="term" value="F:RNA binding"/>
    <property type="evidence" value="ECO:0007669"/>
    <property type="project" value="UniProtKB-UniRule"/>
</dbReference>
<feature type="domain" description="K Homology" evidence="3">
    <location>
        <begin position="531"/>
        <end position="717"/>
    </location>
</feature>
<accession>A0A0G4F5F1</accession>
<evidence type="ECO:0000256" key="1">
    <source>
        <dbReference type="PROSITE-ProRule" id="PRU00117"/>
    </source>
</evidence>
<dbReference type="SMART" id="SM00322">
    <property type="entry name" value="KH"/>
    <property type="match status" value="2"/>
</dbReference>
<dbReference type="InterPro" id="IPR036612">
    <property type="entry name" value="KH_dom_type_1_sf"/>
</dbReference>
<evidence type="ECO:0000313" key="4">
    <source>
        <dbReference type="EMBL" id="CEM07709.1"/>
    </source>
</evidence>
<name>A0A0G4F5F1_9ALVE</name>
<evidence type="ECO:0000256" key="2">
    <source>
        <dbReference type="SAM" id="MobiDB-lite"/>
    </source>
</evidence>
<dbReference type="AlphaFoldDB" id="A0A0G4F5F1"/>
<dbReference type="PROSITE" id="PS50084">
    <property type="entry name" value="KH_TYPE_1"/>
    <property type="match status" value="1"/>
</dbReference>
<proteinExistence type="predicted"/>
<dbReference type="Gene3D" id="3.30.310.210">
    <property type="match status" value="1"/>
</dbReference>
<feature type="region of interest" description="Disordered" evidence="2">
    <location>
        <begin position="225"/>
        <end position="396"/>
    </location>
</feature>
<evidence type="ECO:0000259" key="3">
    <source>
        <dbReference type="SMART" id="SM00322"/>
    </source>
</evidence>
<feature type="compositionally biased region" description="Low complexity" evidence="2">
    <location>
        <begin position="293"/>
        <end position="307"/>
    </location>
</feature>
<feature type="compositionally biased region" description="Basic and acidic residues" evidence="2">
    <location>
        <begin position="381"/>
        <end position="394"/>
    </location>
</feature>
<gene>
    <name evidence="4" type="ORF">Cvel_15315</name>
</gene>
<dbReference type="VEuPathDB" id="CryptoDB:Cvel_15315"/>
<feature type="compositionally biased region" description="Low complexity" evidence="2">
    <location>
        <begin position="364"/>
        <end position="379"/>
    </location>
</feature>
<feature type="compositionally biased region" description="Low complexity" evidence="2">
    <location>
        <begin position="630"/>
        <end position="645"/>
    </location>
</feature>
<feature type="compositionally biased region" description="Basic and acidic residues" evidence="2">
    <location>
        <begin position="443"/>
        <end position="453"/>
    </location>
</feature>
<feature type="compositionally biased region" description="Gly residues" evidence="2">
    <location>
        <begin position="339"/>
        <end position="350"/>
    </location>
</feature>
<dbReference type="InterPro" id="IPR004087">
    <property type="entry name" value="KH_dom"/>
</dbReference>
<protein>
    <recommendedName>
        <fullName evidence="3">K Homology domain-containing protein</fullName>
    </recommendedName>
</protein>
<feature type="compositionally biased region" description="Polar residues" evidence="2">
    <location>
        <begin position="283"/>
        <end position="292"/>
    </location>
</feature>